<feature type="signal peptide" evidence="2">
    <location>
        <begin position="1"/>
        <end position="22"/>
    </location>
</feature>
<reference evidence="3 4" key="1">
    <citation type="submission" date="2023-02" db="EMBL/GenBank/DDBJ databases">
        <title>Bacterial whole genomic sequence of Curvibacter sp. HBC61.</title>
        <authorList>
            <person name="Le V."/>
            <person name="Ko S.-R."/>
            <person name="Ahn C.-Y."/>
            <person name="Oh H.-M."/>
        </authorList>
    </citation>
    <scope>NUCLEOTIDE SEQUENCE [LARGE SCALE GENOMIC DNA]</scope>
    <source>
        <strain evidence="3 4">HBC61</strain>
    </source>
</reference>
<gene>
    <name evidence="3" type="ORF">PSQ40_07515</name>
</gene>
<dbReference type="InterPro" id="IPR005064">
    <property type="entry name" value="BUG"/>
</dbReference>
<protein>
    <submittedName>
        <fullName evidence="3">Tripartite tricarboxylate transporter substrate binding protein</fullName>
    </submittedName>
</protein>
<comment type="similarity">
    <text evidence="1">Belongs to the UPF0065 (bug) family.</text>
</comment>
<dbReference type="InterPro" id="IPR042100">
    <property type="entry name" value="Bug_dom1"/>
</dbReference>
<feature type="chain" id="PRO_5045214918" evidence="2">
    <location>
        <begin position="23"/>
        <end position="320"/>
    </location>
</feature>
<organism evidence="3 4">
    <name type="scientific">Curvibacter cyanobacteriorum</name>
    <dbReference type="NCBI Taxonomy" id="3026422"/>
    <lineage>
        <taxon>Bacteria</taxon>
        <taxon>Pseudomonadati</taxon>
        <taxon>Pseudomonadota</taxon>
        <taxon>Betaproteobacteria</taxon>
        <taxon>Burkholderiales</taxon>
        <taxon>Comamonadaceae</taxon>
        <taxon>Curvibacter</taxon>
    </lineage>
</organism>
<dbReference type="Gene3D" id="3.40.190.150">
    <property type="entry name" value="Bordetella uptake gene, domain 1"/>
    <property type="match status" value="1"/>
</dbReference>
<evidence type="ECO:0000256" key="1">
    <source>
        <dbReference type="ARBA" id="ARBA00006987"/>
    </source>
</evidence>
<comment type="caution">
    <text evidence="3">The sequence shown here is derived from an EMBL/GenBank/DDBJ whole genome shotgun (WGS) entry which is preliminary data.</text>
</comment>
<dbReference type="CDD" id="cd07012">
    <property type="entry name" value="PBP2_Bug_TTT"/>
    <property type="match status" value="1"/>
</dbReference>
<keyword evidence="4" id="KW-1185">Reference proteome</keyword>
<dbReference type="PANTHER" id="PTHR42928">
    <property type="entry name" value="TRICARBOXYLATE-BINDING PROTEIN"/>
    <property type="match status" value="1"/>
</dbReference>
<name>A0ABT5MWH9_9BURK</name>
<dbReference type="Proteomes" id="UP001528673">
    <property type="component" value="Unassembled WGS sequence"/>
</dbReference>
<dbReference type="RefSeq" id="WP_273950232.1">
    <property type="nucleotide sequence ID" value="NZ_JAQSIP010000003.1"/>
</dbReference>
<evidence type="ECO:0000313" key="4">
    <source>
        <dbReference type="Proteomes" id="UP001528673"/>
    </source>
</evidence>
<sequence>MPILTRRNLLGLALLASATAQAQDYPTRPIKWIVPYLAGTSPDLTTRLVGEVMSDLLKQPIVVENKAGVAGNLGAMAAAKSAPDGYTWVYSGSPMANSMRMYRKPGFDAFKDFVHIGRIGTSELTVVTSPATGIQSVQDLLDRARKSPGTLTYASGGIGSPAHMASELLLQTAKAGALHVPYKGASESVNAVMGKQVDFAVTVTSVSLPHVKSGKLAPLAVTGSARNPLMPGVPTLTESGVGVTLTSFGGLSVPAGTPRAITQRIGEALQQALARPELIHKLESLGGRVTPSTPQDYLDALRAEVDQTEQMMKFAKVEAQ</sequence>
<dbReference type="Pfam" id="PF03401">
    <property type="entry name" value="TctC"/>
    <property type="match status" value="1"/>
</dbReference>
<proteinExistence type="inferred from homology"/>
<evidence type="ECO:0000256" key="2">
    <source>
        <dbReference type="SAM" id="SignalP"/>
    </source>
</evidence>
<dbReference type="Gene3D" id="3.40.190.10">
    <property type="entry name" value="Periplasmic binding protein-like II"/>
    <property type="match status" value="1"/>
</dbReference>
<dbReference type="PIRSF" id="PIRSF017082">
    <property type="entry name" value="YflP"/>
    <property type="match status" value="1"/>
</dbReference>
<dbReference type="EMBL" id="JAQSIP010000003">
    <property type="protein sequence ID" value="MDD0838413.1"/>
    <property type="molecule type" value="Genomic_DNA"/>
</dbReference>
<evidence type="ECO:0000313" key="3">
    <source>
        <dbReference type="EMBL" id="MDD0838413.1"/>
    </source>
</evidence>
<dbReference type="PANTHER" id="PTHR42928:SF5">
    <property type="entry name" value="BLR1237 PROTEIN"/>
    <property type="match status" value="1"/>
</dbReference>
<accession>A0ABT5MWH9</accession>
<keyword evidence="2" id="KW-0732">Signal</keyword>
<dbReference type="SUPFAM" id="SSF53850">
    <property type="entry name" value="Periplasmic binding protein-like II"/>
    <property type="match status" value="1"/>
</dbReference>